<comment type="similarity">
    <text evidence="1">Belongs to the enoyl-CoA hydratase/isomerase family.</text>
</comment>
<dbReference type="InterPro" id="IPR001753">
    <property type="entry name" value="Enoyl-CoA_hydra/iso"/>
</dbReference>
<dbReference type="Pfam" id="PF00378">
    <property type="entry name" value="ECH_1"/>
    <property type="match status" value="1"/>
</dbReference>
<dbReference type="CDD" id="cd06558">
    <property type="entry name" value="crotonase-like"/>
    <property type="match status" value="1"/>
</dbReference>
<evidence type="ECO:0000256" key="2">
    <source>
        <dbReference type="ARBA" id="ARBA00023239"/>
    </source>
</evidence>
<sequence length="264" mass="28971">MDYHNYQYIRMEREGTVLVASFDRPESLNAMNGQFHTEMSRLFADIARDRQTNAIVLTGTGKAFSAGGDIKWFQEITPEQLDALFMEARKIIIDLLEVEQPIIAAVNGFATGLGATVALFSDIIIASEKARIGDPHVQVGVVAGDGGAVIWPWLVGAARAKEFLMTGDLIDAGEAHRMGLVNRVVPHDDLMPTAMELATRLANGPAQAIRGTKASINKILKDTANLVLDTSLALEKQCFHSRDHREAIDAFAQKREPVFTRARD</sequence>
<dbReference type="SUPFAM" id="SSF52096">
    <property type="entry name" value="ClpP/crotonase"/>
    <property type="match status" value="1"/>
</dbReference>
<dbReference type="PANTHER" id="PTHR11941">
    <property type="entry name" value="ENOYL-COA HYDRATASE-RELATED"/>
    <property type="match status" value="1"/>
</dbReference>
<evidence type="ECO:0000313" key="3">
    <source>
        <dbReference type="EMBL" id="VFJ62185.1"/>
    </source>
</evidence>
<gene>
    <name evidence="3" type="ORF">BECKFW1821B_GA0114236_10711</name>
</gene>
<reference evidence="3" key="1">
    <citation type="submission" date="2019-02" db="EMBL/GenBank/DDBJ databases">
        <authorList>
            <person name="Gruber-Vodicka R. H."/>
            <person name="Seah K. B. B."/>
        </authorList>
    </citation>
    <scope>NUCLEOTIDE SEQUENCE</scope>
    <source>
        <strain evidence="3">BECK_BZ106</strain>
    </source>
</reference>
<name>A0A450T651_9GAMM</name>
<dbReference type="InterPro" id="IPR014748">
    <property type="entry name" value="Enoyl-CoA_hydra_C"/>
</dbReference>
<proteinExistence type="inferred from homology"/>
<organism evidence="3">
    <name type="scientific">Candidatus Kentrum sp. FW</name>
    <dbReference type="NCBI Taxonomy" id="2126338"/>
    <lineage>
        <taxon>Bacteria</taxon>
        <taxon>Pseudomonadati</taxon>
        <taxon>Pseudomonadota</taxon>
        <taxon>Gammaproteobacteria</taxon>
        <taxon>Candidatus Kentrum</taxon>
    </lineage>
</organism>
<dbReference type="PANTHER" id="PTHR11941:SF54">
    <property type="entry name" value="ENOYL-COA HYDRATASE, MITOCHONDRIAL"/>
    <property type="match status" value="1"/>
</dbReference>
<dbReference type="InterPro" id="IPR029045">
    <property type="entry name" value="ClpP/crotonase-like_dom_sf"/>
</dbReference>
<dbReference type="Gene3D" id="3.90.226.10">
    <property type="entry name" value="2-enoyl-CoA Hydratase, Chain A, domain 1"/>
    <property type="match status" value="1"/>
</dbReference>
<dbReference type="GO" id="GO:0006635">
    <property type="term" value="P:fatty acid beta-oxidation"/>
    <property type="evidence" value="ECO:0007669"/>
    <property type="project" value="TreeGrafter"/>
</dbReference>
<dbReference type="EMBL" id="CAADFD010000071">
    <property type="protein sequence ID" value="VFJ62185.1"/>
    <property type="molecule type" value="Genomic_DNA"/>
</dbReference>
<protein>
    <submittedName>
        <fullName evidence="3">Enoyl-CoA hydratase</fullName>
    </submittedName>
</protein>
<accession>A0A450T651</accession>
<evidence type="ECO:0000256" key="1">
    <source>
        <dbReference type="ARBA" id="ARBA00005254"/>
    </source>
</evidence>
<dbReference type="GO" id="GO:0016829">
    <property type="term" value="F:lyase activity"/>
    <property type="evidence" value="ECO:0007669"/>
    <property type="project" value="UniProtKB-KW"/>
</dbReference>
<dbReference type="AlphaFoldDB" id="A0A450T651"/>
<keyword evidence="2" id="KW-0456">Lyase</keyword>
<dbReference type="Gene3D" id="1.10.12.10">
    <property type="entry name" value="Lyase 2-enoyl-coa Hydratase, Chain A, domain 2"/>
    <property type="match status" value="1"/>
</dbReference>